<dbReference type="CDD" id="cd00009">
    <property type="entry name" value="AAA"/>
    <property type="match status" value="1"/>
</dbReference>
<gene>
    <name evidence="3" type="primary">moxR_4</name>
    <name evidence="3" type="ORF">Pa4123_63240</name>
</gene>
<evidence type="ECO:0000259" key="2">
    <source>
        <dbReference type="Pfam" id="PF17863"/>
    </source>
</evidence>
<sequence>MPGQSLHFKHQFESLSGNVERLIRGKSETVRLALVCLFAEGHLLIEDVPGVAKTSLARSIAASIDGTFHRVQFTPDLLPADITGVEIYNQKEGEFEFRAGPIFGNVVLGDEINRASAKTQSALLQAMAEGEVTAGRRTYRLPRPFFCLATQNPVDYQGTYPLPEAQLDRFMMRVSMGYPPAVEETSIIAQALAGVTPAQIRPVISGDEVSAMVMLAREVEVNPPLLDYVVAIAEATRRHPDVRLGASPRGSIALAAAARVWAASKGRAYAIADDVKDVAIPVLAHRLLLKQDARRQGNTAEKVISEVLHNADVPGRVPLR</sequence>
<dbReference type="Gene3D" id="3.40.50.300">
    <property type="entry name" value="P-loop containing nucleotide triphosphate hydrolases"/>
    <property type="match status" value="1"/>
</dbReference>
<evidence type="ECO:0000313" key="4">
    <source>
        <dbReference type="Proteomes" id="UP001144280"/>
    </source>
</evidence>
<keyword evidence="4" id="KW-1185">Reference proteome</keyword>
<dbReference type="RefSeq" id="WP_281901747.1">
    <property type="nucleotide sequence ID" value="NZ_BSDI01000040.1"/>
</dbReference>
<dbReference type="PANTHER" id="PTHR42759:SF5">
    <property type="entry name" value="METHANOL DEHYDROGENASE REGULATOR"/>
    <property type="match status" value="1"/>
</dbReference>
<dbReference type="Gene3D" id="1.10.8.80">
    <property type="entry name" value="Magnesium chelatase subunit I, C-Terminal domain"/>
    <property type="match status" value="1"/>
</dbReference>
<dbReference type="Proteomes" id="UP001144280">
    <property type="component" value="Unassembled WGS sequence"/>
</dbReference>
<accession>A0ABQ5R3Z1</accession>
<dbReference type="InterPro" id="IPR011703">
    <property type="entry name" value="ATPase_AAA-3"/>
</dbReference>
<dbReference type="PANTHER" id="PTHR42759">
    <property type="entry name" value="MOXR FAMILY PROTEIN"/>
    <property type="match status" value="1"/>
</dbReference>
<dbReference type="InterPro" id="IPR041628">
    <property type="entry name" value="ChlI/MoxR_AAA_lid"/>
</dbReference>
<reference evidence="3" key="1">
    <citation type="submission" date="2022-12" db="EMBL/GenBank/DDBJ databases">
        <title>New Phytohabitans aurantiacus sp. RD004123 nov., an actinomycete isolated from soil.</title>
        <authorList>
            <person name="Triningsih D.W."/>
            <person name="Harunari E."/>
            <person name="Igarashi Y."/>
        </authorList>
    </citation>
    <scope>NUCLEOTIDE SEQUENCE</scope>
    <source>
        <strain evidence="3">RD004123</strain>
    </source>
</reference>
<dbReference type="EMBL" id="BSDI01000040">
    <property type="protein sequence ID" value="GLI01048.1"/>
    <property type="molecule type" value="Genomic_DNA"/>
</dbReference>
<dbReference type="InterPro" id="IPR027417">
    <property type="entry name" value="P-loop_NTPase"/>
</dbReference>
<feature type="domain" description="ChlI/MoxR AAA lid" evidence="2">
    <location>
        <begin position="235"/>
        <end position="306"/>
    </location>
</feature>
<dbReference type="PIRSF" id="PIRSF002849">
    <property type="entry name" value="AAA_ATPase_chaperone_MoxR_prd"/>
    <property type="match status" value="1"/>
</dbReference>
<comment type="caution">
    <text evidence="3">The sequence shown here is derived from an EMBL/GenBank/DDBJ whole genome shotgun (WGS) entry which is preliminary data.</text>
</comment>
<evidence type="ECO:0000259" key="1">
    <source>
        <dbReference type="Pfam" id="PF07726"/>
    </source>
</evidence>
<dbReference type="Pfam" id="PF07726">
    <property type="entry name" value="AAA_3"/>
    <property type="match status" value="1"/>
</dbReference>
<evidence type="ECO:0000313" key="3">
    <source>
        <dbReference type="EMBL" id="GLI01048.1"/>
    </source>
</evidence>
<dbReference type="InterPro" id="IPR050764">
    <property type="entry name" value="CbbQ/NirQ/NorQ/GpvN"/>
</dbReference>
<dbReference type="Pfam" id="PF17863">
    <property type="entry name" value="AAA_lid_2"/>
    <property type="match status" value="1"/>
</dbReference>
<organism evidence="3 4">
    <name type="scientific">Phytohabitans aurantiacus</name>
    <dbReference type="NCBI Taxonomy" id="3016789"/>
    <lineage>
        <taxon>Bacteria</taxon>
        <taxon>Bacillati</taxon>
        <taxon>Actinomycetota</taxon>
        <taxon>Actinomycetes</taxon>
        <taxon>Micromonosporales</taxon>
        <taxon>Micromonosporaceae</taxon>
    </lineage>
</organism>
<proteinExistence type="predicted"/>
<feature type="domain" description="ATPase AAA-3" evidence="1">
    <location>
        <begin position="42"/>
        <end position="172"/>
    </location>
</feature>
<dbReference type="SUPFAM" id="SSF52540">
    <property type="entry name" value="P-loop containing nucleoside triphosphate hydrolases"/>
    <property type="match status" value="1"/>
</dbReference>
<protein>
    <submittedName>
        <fullName evidence="3">MoxR-like ATPase</fullName>
    </submittedName>
</protein>
<name>A0ABQ5R3Z1_9ACTN</name>